<dbReference type="FunFam" id="3.90.650.10:FF:000011">
    <property type="entry name" value="Phosphoribosylformylglycinamidine cyclo-ligase"/>
    <property type="match status" value="1"/>
</dbReference>
<dbReference type="SUPFAM" id="SSF56042">
    <property type="entry name" value="PurM C-terminal domain-like"/>
    <property type="match status" value="1"/>
</dbReference>
<feature type="domain" description="PurM-like N-terminal" evidence="16">
    <location>
        <begin position="57"/>
        <end position="161"/>
    </location>
</feature>
<keyword evidence="6 15" id="KW-0963">Cytoplasm</keyword>
<evidence type="ECO:0000313" key="18">
    <source>
        <dbReference type="EMBL" id="OPZ93895.1"/>
    </source>
</evidence>
<gene>
    <name evidence="15 18" type="primary">purM</name>
    <name evidence="18" type="ORF">BWY73_00039</name>
</gene>
<keyword evidence="8 15" id="KW-0547">Nucleotide-binding</keyword>
<evidence type="ECO:0000256" key="3">
    <source>
        <dbReference type="ARBA" id="ARBA00010280"/>
    </source>
</evidence>
<dbReference type="GO" id="GO:0005524">
    <property type="term" value="F:ATP binding"/>
    <property type="evidence" value="ECO:0007669"/>
    <property type="project" value="UniProtKB-KW"/>
</dbReference>
<evidence type="ECO:0000256" key="8">
    <source>
        <dbReference type="ARBA" id="ARBA00022741"/>
    </source>
</evidence>
<dbReference type="CDD" id="cd02196">
    <property type="entry name" value="PurM"/>
    <property type="match status" value="1"/>
</dbReference>
<dbReference type="FunFam" id="3.30.1330.10:FF:000001">
    <property type="entry name" value="Phosphoribosylformylglycinamidine cyclo-ligase"/>
    <property type="match status" value="1"/>
</dbReference>
<feature type="domain" description="PurM-like C-terminal" evidence="17">
    <location>
        <begin position="173"/>
        <end position="328"/>
    </location>
</feature>
<evidence type="ECO:0000256" key="4">
    <source>
        <dbReference type="ARBA" id="ARBA00013047"/>
    </source>
</evidence>
<evidence type="ECO:0000256" key="1">
    <source>
        <dbReference type="ARBA" id="ARBA00004496"/>
    </source>
</evidence>
<dbReference type="Pfam" id="PF00586">
    <property type="entry name" value="AIRS"/>
    <property type="match status" value="1"/>
</dbReference>
<dbReference type="SUPFAM" id="SSF55326">
    <property type="entry name" value="PurM N-terminal domain-like"/>
    <property type="match status" value="1"/>
</dbReference>
<organism evidence="18">
    <name type="scientific">candidate division TA06 bacterium ADurb.Bin417</name>
    <dbReference type="NCBI Taxonomy" id="1852828"/>
    <lineage>
        <taxon>Bacteria</taxon>
        <taxon>Bacteria division TA06</taxon>
    </lineage>
</organism>
<dbReference type="InterPro" id="IPR010918">
    <property type="entry name" value="PurM-like_C_dom"/>
</dbReference>
<comment type="catalytic activity">
    <reaction evidence="14 15">
        <text>2-formamido-N(1)-(5-O-phospho-beta-D-ribosyl)acetamidine + ATP = 5-amino-1-(5-phospho-beta-D-ribosyl)imidazole + ADP + phosphate + H(+)</text>
        <dbReference type="Rhea" id="RHEA:23032"/>
        <dbReference type="ChEBI" id="CHEBI:15378"/>
        <dbReference type="ChEBI" id="CHEBI:30616"/>
        <dbReference type="ChEBI" id="CHEBI:43474"/>
        <dbReference type="ChEBI" id="CHEBI:137981"/>
        <dbReference type="ChEBI" id="CHEBI:147287"/>
        <dbReference type="ChEBI" id="CHEBI:456216"/>
        <dbReference type="EC" id="6.3.3.1"/>
    </reaction>
</comment>
<proteinExistence type="inferred from homology"/>
<evidence type="ECO:0000256" key="11">
    <source>
        <dbReference type="ARBA" id="ARBA00031908"/>
    </source>
</evidence>
<dbReference type="PANTHER" id="PTHR10520:SF12">
    <property type="entry name" value="TRIFUNCTIONAL PURINE BIOSYNTHETIC PROTEIN ADENOSINE-3"/>
    <property type="match status" value="1"/>
</dbReference>
<dbReference type="GO" id="GO:0006189">
    <property type="term" value="P:'de novo' IMP biosynthetic process"/>
    <property type="evidence" value="ECO:0007669"/>
    <property type="project" value="UniProtKB-UniRule"/>
</dbReference>
<evidence type="ECO:0000256" key="15">
    <source>
        <dbReference type="HAMAP-Rule" id="MF_00741"/>
    </source>
</evidence>
<evidence type="ECO:0000256" key="6">
    <source>
        <dbReference type="ARBA" id="ARBA00022490"/>
    </source>
</evidence>
<dbReference type="EC" id="6.3.3.1" evidence="4 15"/>
<comment type="pathway">
    <text evidence="2 15">Purine metabolism; IMP biosynthesis via de novo pathway; 5-amino-1-(5-phospho-D-ribosyl)imidazole from N(2)-formyl-N(1)-(5-phospho-D-ribosyl)glycinamide: step 2/2.</text>
</comment>
<dbReference type="NCBIfam" id="TIGR00878">
    <property type="entry name" value="purM"/>
    <property type="match status" value="1"/>
</dbReference>
<dbReference type="PANTHER" id="PTHR10520">
    <property type="entry name" value="TRIFUNCTIONAL PURINE BIOSYNTHETIC PROTEIN ADENOSINE-3-RELATED"/>
    <property type="match status" value="1"/>
</dbReference>
<dbReference type="HAMAP" id="MF_00741">
    <property type="entry name" value="AIRS"/>
    <property type="match status" value="1"/>
</dbReference>
<reference evidence="18" key="1">
    <citation type="submission" date="2017-02" db="EMBL/GenBank/DDBJ databases">
        <title>Delving into the versatile metabolic prowess of the omnipresent phylum Bacteroidetes.</title>
        <authorList>
            <person name="Nobu M.K."/>
            <person name="Mei R."/>
            <person name="Narihiro T."/>
            <person name="Kuroda K."/>
            <person name="Liu W.-T."/>
        </authorList>
    </citation>
    <scope>NUCLEOTIDE SEQUENCE</scope>
    <source>
        <strain evidence="18">ADurb.Bin417</strain>
    </source>
</reference>
<comment type="similarity">
    <text evidence="3 15">Belongs to the AIR synthase family.</text>
</comment>
<evidence type="ECO:0000256" key="12">
    <source>
        <dbReference type="ARBA" id="ARBA00032931"/>
    </source>
</evidence>
<keyword evidence="7 15" id="KW-0436">Ligase</keyword>
<dbReference type="Proteomes" id="UP000485484">
    <property type="component" value="Unassembled WGS sequence"/>
</dbReference>
<accession>A0A1V5ML99</accession>
<dbReference type="GO" id="GO:0046084">
    <property type="term" value="P:adenine biosynthetic process"/>
    <property type="evidence" value="ECO:0007669"/>
    <property type="project" value="TreeGrafter"/>
</dbReference>
<dbReference type="InterPro" id="IPR004733">
    <property type="entry name" value="PurM_cligase"/>
</dbReference>
<keyword evidence="10 15" id="KW-0067">ATP-binding</keyword>
<dbReference type="GO" id="GO:0004637">
    <property type="term" value="F:phosphoribosylamine-glycine ligase activity"/>
    <property type="evidence" value="ECO:0007669"/>
    <property type="project" value="TreeGrafter"/>
</dbReference>
<dbReference type="AlphaFoldDB" id="A0A1V5ML99"/>
<evidence type="ECO:0000256" key="10">
    <source>
        <dbReference type="ARBA" id="ARBA00022840"/>
    </source>
</evidence>
<evidence type="ECO:0000256" key="2">
    <source>
        <dbReference type="ARBA" id="ARBA00004686"/>
    </source>
</evidence>
<evidence type="ECO:0000256" key="5">
    <source>
        <dbReference type="ARBA" id="ARBA00020367"/>
    </source>
</evidence>
<name>A0A1V5ML99_UNCT6</name>
<protein>
    <recommendedName>
        <fullName evidence="5 15">Phosphoribosylformylglycinamidine cyclo-ligase</fullName>
        <ecNumber evidence="4 15">6.3.3.1</ecNumber>
    </recommendedName>
    <alternativeName>
        <fullName evidence="12 15">AIR synthase</fullName>
    </alternativeName>
    <alternativeName>
        <fullName evidence="13 15">AIRS</fullName>
    </alternativeName>
    <alternativeName>
        <fullName evidence="11 15">Phosphoribosyl-aminoimidazole synthetase</fullName>
    </alternativeName>
</protein>
<dbReference type="Gene3D" id="3.90.650.10">
    <property type="entry name" value="PurM-like C-terminal domain"/>
    <property type="match status" value="1"/>
</dbReference>
<dbReference type="Pfam" id="PF02769">
    <property type="entry name" value="AIRS_C"/>
    <property type="match status" value="1"/>
</dbReference>
<evidence type="ECO:0000259" key="17">
    <source>
        <dbReference type="Pfam" id="PF02769"/>
    </source>
</evidence>
<dbReference type="InterPro" id="IPR036676">
    <property type="entry name" value="PurM-like_C_sf"/>
</dbReference>
<dbReference type="Gene3D" id="3.30.1330.10">
    <property type="entry name" value="PurM-like, N-terminal domain"/>
    <property type="match status" value="1"/>
</dbReference>
<evidence type="ECO:0000256" key="14">
    <source>
        <dbReference type="ARBA" id="ARBA00049057"/>
    </source>
</evidence>
<comment type="caution">
    <text evidence="18">The sequence shown here is derived from an EMBL/GenBank/DDBJ whole genome shotgun (WGS) entry which is preliminary data.</text>
</comment>
<keyword evidence="9 15" id="KW-0658">Purine biosynthesis</keyword>
<evidence type="ECO:0000259" key="16">
    <source>
        <dbReference type="Pfam" id="PF00586"/>
    </source>
</evidence>
<dbReference type="InterPro" id="IPR016188">
    <property type="entry name" value="PurM-like_N"/>
</dbReference>
<dbReference type="GO" id="GO:0005829">
    <property type="term" value="C:cytosol"/>
    <property type="evidence" value="ECO:0007669"/>
    <property type="project" value="TreeGrafter"/>
</dbReference>
<dbReference type="EMBL" id="MWAK01000003">
    <property type="protein sequence ID" value="OPZ93895.1"/>
    <property type="molecule type" value="Genomic_DNA"/>
</dbReference>
<comment type="subcellular location">
    <subcellularLocation>
        <location evidence="1 15">Cytoplasm</location>
    </subcellularLocation>
</comment>
<dbReference type="UniPathway" id="UPA00074">
    <property type="reaction ID" value="UER00129"/>
</dbReference>
<dbReference type="InterPro" id="IPR036921">
    <property type="entry name" value="PurM-like_N_sf"/>
</dbReference>
<evidence type="ECO:0000256" key="7">
    <source>
        <dbReference type="ARBA" id="ARBA00022598"/>
    </source>
</evidence>
<sequence>MGMDYRKAGVDIAAAGSFVDSLKELAARTRVKGQLGDIGLFSGLFSLQPLRYRQPVLVSGIDGVGTKILLAEAAGIYDTVGIDLVAMNVNDILTAGARPLFFLDYLAVGRLDRKRELALIKGIVEGCRQAGCALIGGETAQMGDVYGPKGFDLAGCAVGVVEKARIVSGAGIRPGDRLLALPSSGLHSNGFSLVRKLFSPKEIKRDPELARRLLTPTRIYVKTILNLLEKVKVKGMAHITGGGPVGNIRRVLPDGTRAVLEAGTWEMPALFKEVQARGRVSRLELARTLNLGLGFVLVLSPAEAGRAVRVLRGLREPVLEIGRIEAAPGGPDCVISW</sequence>
<evidence type="ECO:0000256" key="9">
    <source>
        <dbReference type="ARBA" id="ARBA00022755"/>
    </source>
</evidence>
<dbReference type="GO" id="GO:0004641">
    <property type="term" value="F:phosphoribosylformylglycinamidine cyclo-ligase activity"/>
    <property type="evidence" value="ECO:0007669"/>
    <property type="project" value="UniProtKB-UniRule"/>
</dbReference>
<evidence type="ECO:0000256" key="13">
    <source>
        <dbReference type="ARBA" id="ARBA00033093"/>
    </source>
</evidence>